<dbReference type="InterPro" id="IPR027477">
    <property type="entry name" value="Succ_DH/fumarate_Rdtase_cat_sf"/>
</dbReference>
<evidence type="ECO:0000256" key="3">
    <source>
        <dbReference type="ARBA" id="ARBA00022827"/>
    </source>
</evidence>
<dbReference type="PANTHER" id="PTHR43400">
    <property type="entry name" value="FUMARATE REDUCTASE"/>
    <property type="match status" value="1"/>
</dbReference>
<evidence type="ECO:0000259" key="5">
    <source>
        <dbReference type="Pfam" id="PF00890"/>
    </source>
</evidence>
<evidence type="ECO:0000313" key="7">
    <source>
        <dbReference type="Proteomes" id="UP000602395"/>
    </source>
</evidence>
<protein>
    <submittedName>
        <fullName evidence="6">FAD-binding protein</fullName>
    </submittedName>
</protein>
<dbReference type="Proteomes" id="UP000602395">
    <property type="component" value="Unassembled WGS sequence"/>
</dbReference>
<keyword evidence="3" id="KW-0274">FAD</keyword>
<evidence type="ECO:0000256" key="4">
    <source>
        <dbReference type="ARBA" id="ARBA00023002"/>
    </source>
</evidence>
<gene>
    <name evidence="6" type="ORF">IDF66_08510</name>
</gene>
<proteinExistence type="predicted"/>
<dbReference type="RefSeq" id="WP_190266514.1">
    <property type="nucleotide sequence ID" value="NZ_BAABAD010000005.1"/>
</dbReference>
<evidence type="ECO:0000313" key="6">
    <source>
        <dbReference type="EMBL" id="MBD1319629.1"/>
    </source>
</evidence>
<keyword evidence="2" id="KW-0285">Flavoprotein</keyword>
<dbReference type="PANTHER" id="PTHR43400:SF10">
    <property type="entry name" value="3-OXOSTEROID 1-DEHYDROGENASE"/>
    <property type="match status" value="1"/>
</dbReference>
<name>A0ABR7W9Y8_9ACTN</name>
<evidence type="ECO:0000256" key="1">
    <source>
        <dbReference type="ARBA" id="ARBA00001974"/>
    </source>
</evidence>
<dbReference type="SUPFAM" id="SSF51905">
    <property type="entry name" value="FAD/NAD(P)-binding domain"/>
    <property type="match status" value="1"/>
</dbReference>
<dbReference type="NCBIfam" id="NF009474">
    <property type="entry name" value="PRK12837.1"/>
    <property type="match status" value="1"/>
</dbReference>
<dbReference type="Gene3D" id="3.50.50.60">
    <property type="entry name" value="FAD/NAD(P)-binding domain"/>
    <property type="match status" value="2"/>
</dbReference>
<dbReference type="EMBL" id="JACWMS010000002">
    <property type="protein sequence ID" value="MBD1319629.1"/>
    <property type="molecule type" value="Genomic_DNA"/>
</dbReference>
<organism evidence="6 7">
    <name type="scientific">Gordonia hankookensis</name>
    <dbReference type="NCBI Taxonomy" id="589403"/>
    <lineage>
        <taxon>Bacteria</taxon>
        <taxon>Bacillati</taxon>
        <taxon>Actinomycetota</taxon>
        <taxon>Actinomycetes</taxon>
        <taxon>Mycobacteriales</taxon>
        <taxon>Gordoniaceae</taxon>
        <taxon>Gordonia</taxon>
    </lineage>
</organism>
<keyword evidence="7" id="KW-1185">Reference proteome</keyword>
<dbReference type="InterPro" id="IPR050315">
    <property type="entry name" value="FAD-oxidoreductase_2"/>
</dbReference>
<keyword evidence="4" id="KW-0560">Oxidoreductase</keyword>
<comment type="cofactor">
    <cofactor evidence="1">
        <name>FAD</name>
        <dbReference type="ChEBI" id="CHEBI:57692"/>
    </cofactor>
</comment>
<dbReference type="InterPro" id="IPR036188">
    <property type="entry name" value="FAD/NAD-bd_sf"/>
</dbReference>
<comment type="caution">
    <text evidence="6">The sequence shown here is derived from an EMBL/GenBank/DDBJ whole genome shotgun (WGS) entry which is preliminary data.</text>
</comment>
<dbReference type="SUPFAM" id="SSF56425">
    <property type="entry name" value="Succinate dehydrogenase/fumarate reductase flavoprotein, catalytic domain"/>
    <property type="match status" value="1"/>
</dbReference>
<sequence length="528" mass="56233">MHWDDEVDVLVAGSGGGLAGAYTAAREGLRVAVVEATDKFGGTTAYSGGGGMWFPCNPALRRAGTDDTLDAALEYFHAVVGDRTPADVQQTYIRRGSDVIEYLESDPAFAFEMFPWPDYFGKAPAARLDGQRHITPVPLPASELGDLRDSLRGPLDTDRLGAPPPDLLIGGQALIGRFLKAISRFPNASLHLDSPLVDLVVEDGSVVGAIVEHDGTRRAIRTFRGVLLAAGGFEQNAEMRDRFGVPGSARDTMGPWGNLGRAHQAAITAGADLDLMDQAWWSPGMTHPDGRSAFALWFTGGIFVNQHGQRFVNESAPYDRLGREVIEYLEQESLTLPFWMVYDDKEGVVPPVKASNVSMVETEDYESAGLWHSADTLEELAAKIGVDPAGLVATVERFNKFVADGVDPDFGRGDEAYDRAFSGGEPPMVPLDQPPYHAAAFGISDLGTKGGVRTDSAGAALDTTGRRIGGLYAAGNTMAAVSGTTYPGGGNPIGASVLFSHLAVLDMLSRTGDPDPDITISRSSDESE</sequence>
<dbReference type="Pfam" id="PF00890">
    <property type="entry name" value="FAD_binding_2"/>
    <property type="match status" value="1"/>
</dbReference>
<dbReference type="InterPro" id="IPR003953">
    <property type="entry name" value="FAD-dep_OxRdtase_2_FAD-bd"/>
</dbReference>
<feature type="domain" description="FAD-dependent oxidoreductase 2 FAD-binding" evidence="5">
    <location>
        <begin position="8"/>
        <end position="492"/>
    </location>
</feature>
<evidence type="ECO:0000256" key="2">
    <source>
        <dbReference type="ARBA" id="ARBA00022630"/>
    </source>
</evidence>
<reference evidence="6 7" key="1">
    <citation type="submission" date="2020-09" db="EMBL/GenBank/DDBJ databases">
        <title>Novel species in genus Gordonia.</title>
        <authorList>
            <person name="Zhang G."/>
        </authorList>
    </citation>
    <scope>NUCLEOTIDE SEQUENCE [LARGE SCALE GENOMIC DNA]</scope>
    <source>
        <strain evidence="6 7">ON-33</strain>
    </source>
</reference>
<accession>A0ABR7W9Y8</accession>